<evidence type="ECO:0000256" key="2">
    <source>
        <dbReference type="ARBA" id="ARBA00022803"/>
    </source>
</evidence>
<dbReference type="GO" id="GO:0051879">
    <property type="term" value="F:Hsp90 protein binding"/>
    <property type="evidence" value="ECO:0007669"/>
    <property type="project" value="TreeGrafter"/>
</dbReference>
<protein>
    <recommendedName>
        <fullName evidence="4">F-box domain-containing protein</fullName>
    </recommendedName>
</protein>
<dbReference type="Gene3D" id="1.20.1280.50">
    <property type="match status" value="1"/>
</dbReference>
<accession>A0A4Y7U1S9</accession>
<dbReference type="Proteomes" id="UP000298030">
    <property type="component" value="Unassembled WGS sequence"/>
</dbReference>
<keyword evidence="6" id="KW-1185">Reference proteome</keyword>
<dbReference type="OrthoDB" id="2423701at2759"/>
<dbReference type="EMBL" id="QPFP01000001">
    <property type="protein sequence ID" value="TEB39752.1"/>
    <property type="molecule type" value="Genomic_DNA"/>
</dbReference>
<dbReference type="InterPro" id="IPR032675">
    <property type="entry name" value="LRR_dom_sf"/>
</dbReference>
<dbReference type="SUPFAM" id="SSF52047">
    <property type="entry name" value="RNI-like"/>
    <property type="match status" value="1"/>
</dbReference>
<name>A0A4Y7U1S9_COPMI</name>
<evidence type="ECO:0000259" key="4">
    <source>
        <dbReference type="Pfam" id="PF12937"/>
    </source>
</evidence>
<organism evidence="5 6">
    <name type="scientific">Coprinellus micaceus</name>
    <name type="common">Glistening ink-cap mushroom</name>
    <name type="synonym">Coprinus micaceus</name>
    <dbReference type="NCBI Taxonomy" id="71717"/>
    <lineage>
        <taxon>Eukaryota</taxon>
        <taxon>Fungi</taxon>
        <taxon>Dikarya</taxon>
        <taxon>Basidiomycota</taxon>
        <taxon>Agaricomycotina</taxon>
        <taxon>Agaricomycetes</taxon>
        <taxon>Agaricomycetidae</taxon>
        <taxon>Agaricales</taxon>
        <taxon>Agaricineae</taxon>
        <taxon>Psathyrellaceae</taxon>
        <taxon>Coprinellus</taxon>
    </lineage>
</organism>
<dbReference type="SUPFAM" id="SSF48452">
    <property type="entry name" value="TPR-like"/>
    <property type="match status" value="1"/>
</dbReference>
<evidence type="ECO:0000256" key="3">
    <source>
        <dbReference type="PROSITE-ProRule" id="PRU00339"/>
    </source>
</evidence>
<evidence type="ECO:0000256" key="1">
    <source>
        <dbReference type="ARBA" id="ARBA00022737"/>
    </source>
</evidence>
<dbReference type="Pfam" id="PF12937">
    <property type="entry name" value="F-box-like"/>
    <property type="match status" value="1"/>
</dbReference>
<dbReference type="PANTHER" id="PTHR22904">
    <property type="entry name" value="TPR REPEAT CONTAINING PROTEIN"/>
    <property type="match status" value="1"/>
</dbReference>
<dbReference type="SUPFAM" id="SSF81383">
    <property type="entry name" value="F-box domain"/>
    <property type="match status" value="1"/>
</dbReference>
<feature type="repeat" description="TPR" evidence="3">
    <location>
        <begin position="38"/>
        <end position="71"/>
    </location>
</feature>
<dbReference type="InterPro" id="IPR011990">
    <property type="entry name" value="TPR-like_helical_dom_sf"/>
</dbReference>
<keyword evidence="1" id="KW-0677">Repeat</keyword>
<dbReference type="SMART" id="SM00028">
    <property type="entry name" value="TPR"/>
    <property type="match status" value="2"/>
</dbReference>
<comment type="caution">
    <text evidence="5">The sequence shown here is derived from an EMBL/GenBank/DDBJ whole genome shotgun (WGS) entry which is preliminary data.</text>
</comment>
<reference evidence="5 6" key="1">
    <citation type="journal article" date="2019" name="Nat. Ecol. Evol.">
        <title>Megaphylogeny resolves global patterns of mushroom evolution.</title>
        <authorList>
            <person name="Varga T."/>
            <person name="Krizsan K."/>
            <person name="Foldi C."/>
            <person name="Dima B."/>
            <person name="Sanchez-Garcia M."/>
            <person name="Sanchez-Ramirez S."/>
            <person name="Szollosi G.J."/>
            <person name="Szarkandi J.G."/>
            <person name="Papp V."/>
            <person name="Albert L."/>
            <person name="Andreopoulos W."/>
            <person name="Angelini C."/>
            <person name="Antonin V."/>
            <person name="Barry K.W."/>
            <person name="Bougher N.L."/>
            <person name="Buchanan P."/>
            <person name="Buyck B."/>
            <person name="Bense V."/>
            <person name="Catcheside P."/>
            <person name="Chovatia M."/>
            <person name="Cooper J."/>
            <person name="Damon W."/>
            <person name="Desjardin D."/>
            <person name="Finy P."/>
            <person name="Geml J."/>
            <person name="Haridas S."/>
            <person name="Hughes K."/>
            <person name="Justo A."/>
            <person name="Karasinski D."/>
            <person name="Kautmanova I."/>
            <person name="Kiss B."/>
            <person name="Kocsube S."/>
            <person name="Kotiranta H."/>
            <person name="LaButti K.M."/>
            <person name="Lechner B.E."/>
            <person name="Liimatainen K."/>
            <person name="Lipzen A."/>
            <person name="Lukacs Z."/>
            <person name="Mihaltcheva S."/>
            <person name="Morgado L.N."/>
            <person name="Niskanen T."/>
            <person name="Noordeloos M.E."/>
            <person name="Ohm R.A."/>
            <person name="Ortiz-Santana B."/>
            <person name="Ovrebo C."/>
            <person name="Racz N."/>
            <person name="Riley R."/>
            <person name="Savchenko A."/>
            <person name="Shiryaev A."/>
            <person name="Soop K."/>
            <person name="Spirin V."/>
            <person name="Szebenyi C."/>
            <person name="Tomsovsky M."/>
            <person name="Tulloss R.E."/>
            <person name="Uehling J."/>
            <person name="Grigoriev I.V."/>
            <person name="Vagvolgyi C."/>
            <person name="Papp T."/>
            <person name="Martin F.M."/>
            <person name="Miettinen O."/>
            <person name="Hibbett D.S."/>
            <person name="Nagy L.G."/>
        </authorList>
    </citation>
    <scope>NUCLEOTIDE SEQUENCE [LARGE SCALE GENOMIC DNA]</scope>
    <source>
        <strain evidence="5 6">FP101781</strain>
    </source>
</reference>
<dbReference type="AlphaFoldDB" id="A0A4Y7U1S9"/>
<keyword evidence="2 3" id="KW-0802">TPR repeat</keyword>
<dbReference type="STRING" id="71717.A0A4Y7U1S9"/>
<dbReference type="Gene3D" id="1.25.40.10">
    <property type="entry name" value="Tetratricopeptide repeat domain"/>
    <property type="match status" value="1"/>
</dbReference>
<evidence type="ECO:0000313" key="5">
    <source>
        <dbReference type="EMBL" id="TEB39752.1"/>
    </source>
</evidence>
<sequence>MSWKQHFSAAVKDYRKGQLKDALRGFGEAIDNGGAKEYVIYDSRAVVFEKLGKLKDALKDARKAIEVAPGQWQGYARAARLFLQAQKFDSALKMADAALKKVKDDDAKRRQELFTLKNDISGAQVDHVKRTTNHWTHLPVELFAEISSMLVEADPNRVLPLSQVCKDWRAVVWGNPYLWTTLVLGRSRPLTKARRWIKLSNGHIHTLKVQAAACEKAGWDGEGLEGLRWDKLCVFKSDNWDVRKFWKSKGSLAPISSLVHYEFCNTAASKIAAPYDATWALEHVHLSNVVMPAPLLDLSEKSIFTLSLHDVQAPQALRLRIPQTLVTFDVDMPGMWLDELPSELPDLRHLKLRRANLWADDCLAVAMPHLETLEVDGSSGNISPSLVHLRSKSSGENLIALLRNNPLIATLQLPRNPGMVAVVEALTLSSQPKAPPEHSPDSSDSEPPTVLCPMLTQLDLSYCNGMKTGPLVQLIRDRTTLAAADNAQKITSLILDGCDTLDVAWLPWFRSNIEKFSCALWTKKSGKFRAAN</sequence>
<gene>
    <name evidence="5" type="ORF">FA13DRAFT_1784439</name>
</gene>
<dbReference type="InterPro" id="IPR019734">
    <property type="entry name" value="TPR_rpt"/>
</dbReference>
<evidence type="ECO:0000313" key="6">
    <source>
        <dbReference type="Proteomes" id="UP000298030"/>
    </source>
</evidence>
<proteinExistence type="predicted"/>
<dbReference type="PROSITE" id="PS50005">
    <property type="entry name" value="TPR"/>
    <property type="match status" value="1"/>
</dbReference>
<dbReference type="InterPro" id="IPR001810">
    <property type="entry name" value="F-box_dom"/>
</dbReference>
<dbReference type="InterPro" id="IPR036047">
    <property type="entry name" value="F-box-like_dom_sf"/>
</dbReference>
<dbReference type="Gene3D" id="3.80.10.10">
    <property type="entry name" value="Ribonuclease Inhibitor"/>
    <property type="match status" value="1"/>
</dbReference>
<feature type="domain" description="F-box" evidence="4">
    <location>
        <begin position="135"/>
        <end position="183"/>
    </location>
</feature>
<dbReference type="PANTHER" id="PTHR22904:SF523">
    <property type="entry name" value="STRESS-INDUCED-PHOSPHOPROTEIN 1"/>
    <property type="match status" value="1"/>
</dbReference>